<dbReference type="AlphaFoldDB" id="A0A1H7A6L2"/>
<dbReference type="EMBL" id="FNYV01000005">
    <property type="protein sequence ID" value="SEJ56685.1"/>
    <property type="molecule type" value="Genomic_DNA"/>
</dbReference>
<proteinExistence type="predicted"/>
<dbReference type="Proteomes" id="UP000198707">
    <property type="component" value="Unassembled WGS sequence"/>
</dbReference>
<evidence type="ECO:0000256" key="1">
    <source>
        <dbReference type="SAM" id="Phobius"/>
    </source>
</evidence>
<reference evidence="3" key="1">
    <citation type="submission" date="2016-10" db="EMBL/GenBank/DDBJ databases">
        <authorList>
            <person name="Varghese N."/>
            <person name="Submissions S."/>
        </authorList>
    </citation>
    <scope>NUCLEOTIDE SEQUENCE [LARGE SCALE GENOMIC DNA]</scope>
    <source>
        <strain evidence="3">CGMCC 4.7038</strain>
    </source>
</reference>
<feature type="transmembrane region" description="Helical" evidence="1">
    <location>
        <begin position="24"/>
        <end position="48"/>
    </location>
</feature>
<protein>
    <submittedName>
        <fullName evidence="2">Uncharacterized protein</fullName>
    </submittedName>
</protein>
<dbReference type="RefSeq" id="WP_092380689.1">
    <property type="nucleotide sequence ID" value="NZ_BOPI01000011.1"/>
</dbReference>
<keyword evidence="1" id="KW-0812">Transmembrane</keyword>
<organism evidence="2 3">
    <name type="scientific">Micromonospora phaseoli</name>
    <dbReference type="NCBI Taxonomy" id="1144548"/>
    <lineage>
        <taxon>Bacteria</taxon>
        <taxon>Bacillati</taxon>
        <taxon>Actinomycetota</taxon>
        <taxon>Actinomycetes</taxon>
        <taxon>Micromonosporales</taxon>
        <taxon>Micromonosporaceae</taxon>
        <taxon>Micromonospora</taxon>
    </lineage>
</organism>
<sequence length="141" mass="14665">MSEQVAPPASSAEPEKKSGGRKKLLGIVGVIVAFAVVAGLKFGLAGFFGSDEAAEAKAGDCIAELSETIGDEETEVDGAKVVSCTDSAAVYNVAGRVDGQTEEQAKSGEACEQYVQEGEYFIFYNIKPGGTGYLLCLTKKV</sequence>
<evidence type="ECO:0000313" key="2">
    <source>
        <dbReference type="EMBL" id="SEJ56685.1"/>
    </source>
</evidence>
<keyword evidence="1" id="KW-0472">Membrane</keyword>
<gene>
    <name evidence="2" type="ORF">SAMN05443287_105281</name>
</gene>
<keyword evidence="3" id="KW-1185">Reference proteome</keyword>
<dbReference type="OrthoDB" id="3400986at2"/>
<evidence type="ECO:0000313" key="3">
    <source>
        <dbReference type="Proteomes" id="UP000198707"/>
    </source>
</evidence>
<name>A0A1H7A6L2_9ACTN</name>
<dbReference type="STRING" id="1144548.SAMN05443287_105281"/>
<keyword evidence="1" id="KW-1133">Transmembrane helix</keyword>
<accession>A0A1H7A6L2</accession>